<keyword evidence="6 13" id="KW-0808">Transferase</keyword>
<feature type="signal peptide" evidence="12">
    <location>
        <begin position="1"/>
        <end position="19"/>
    </location>
</feature>
<evidence type="ECO:0000256" key="6">
    <source>
        <dbReference type="ARBA" id="ARBA00022679"/>
    </source>
</evidence>
<protein>
    <recommendedName>
        <fullName evidence="4">FAD:protein FMN transferase</fullName>
        <ecNumber evidence="3">2.7.1.180</ecNumber>
    </recommendedName>
    <alternativeName>
        <fullName evidence="10">Flavin transferase</fullName>
    </alternativeName>
</protein>
<comment type="cofactor">
    <cofactor evidence="1">
        <name>Mg(2+)</name>
        <dbReference type="ChEBI" id="CHEBI:18420"/>
    </cofactor>
</comment>
<evidence type="ECO:0000313" key="13">
    <source>
        <dbReference type="EMBL" id="MBL4913963.1"/>
    </source>
</evidence>
<accession>A0ABS1SZK5</accession>
<evidence type="ECO:0000256" key="4">
    <source>
        <dbReference type="ARBA" id="ARBA00016337"/>
    </source>
</evidence>
<dbReference type="Pfam" id="PF02424">
    <property type="entry name" value="ApbE"/>
    <property type="match status" value="1"/>
</dbReference>
<evidence type="ECO:0000256" key="7">
    <source>
        <dbReference type="ARBA" id="ARBA00022723"/>
    </source>
</evidence>
<dbReference type="InterPro" id="IPR024932">
    <property type="entry name" value="ApbE"/>
</dbReference>
<dbReference type="EMBL" id="JAESVD010000006">
    <property type="protein sequence ID" value="MBL4913963.1"/>
    <property type="molecule type" value="Genomic_DNA"/>
</dbReference>
<gene>
    <name evidence="13" type="ORF">JMA39_12640</name>
</gene>
<dbReference type="EC" id="2.7.1.180" evidence="3"/>
<evidence type="ECO:0000256" key="5">
    <source>
        <dbReference type="ARBA" id="ARBA00022630"/>
    </source>
</evidence>
<keyword evidence="5" id="KW-0285">Flavoprotein</keyword>
<sequence>MKSIYPLLFLLTVTNHISAATLNSANNSRTQTESELIFNLPPAPDFKIVNVDTKGKPYLCEGNAIITTREGVTNLTTLKYFGTSISIDIYDAGSNNSKQALCNALNVIQEYHYLASNYSTYPHVTNIKSINNAPEKQHKIDPKLTELIKQSIDWHDKSDGYFNIALSPVIQIWRDYRAQCIGERKNQDRCEIPTQAELEAARPLINIENIKLNSEQNTIQMLAGMSIDLGGIAKGWMAEKVYFKLKEDGVQNFMINAGGNIRHYGVHPQGRTFVTAVEDPICKKYQNSLSRCQSFEGQYHEVMTGRDITVVSSGNYLKYYRVKGEEFHHIINPKTLYPKRSGISTTIVMNNNQIYADIISTALFLMPLDKALAYANNNNNVEAVWFLNEQGEKIESDEFNIYRKQL</sequence>
<dbReference type="RefSeq" id="WP_202722212.1">
    <property type="nucleotide sequence ID" value="NZ_BPEX01000027.1"/>
</dbReference>
<evidence type="ECO:0000256" key="3">
    <source>
        <dbReference type="ARBA" id="ARBA00011955"/>
    </source>
</evidence>
<dbReference type="GO" id="GO:0016740">
    <property type="term" value="F:transferase activity"/>
    <property type="evidence" value="ECO:0007669"/>
    <property type="project" value="UniProtKB-KW"/>
</dbReference>
<keyword evidence="9" id="KW-0460">Magnesium</keyword>
<evidence type="ECO:0000256" key="1">
    <source>
        <dbReference type="ARBA" id="ARBA00001946"/>
    </source>
</evidence>
<keyword evidence="14" id="KW-1185">Reference proteome</keyword>
<evidence type="ECO:0000256" key="11">
    <source>
        <dbReference type="ARBA" id="ARBA00048540"/>
    </source>
</evidence>
<dbReference type="Gene3D" id="3.10.520.10">
    <property type="entry name" value="ApbE-like domains"/>
    <property type="match status" value="1"/>
</dbReference>
<dbReference type="PANTHER" id="PTHR30040">
    <property type="entry name" value="THIAMINE BIOSYNTHESIS LIPOPROTEIN APBE"/>
    <property type="match status" value="1"/>
</dbReference>
<reference evidence="13 14" key="1">
    <citation type="submission" date="2021-01" db="EMBL/GenBank/DDBJ databases">
        <title>Genome sequence of Shewanella schlegeliana JCM 11561.</title>
        <authorList>
            <person name="Zhang H."/>
            <person name="Li C."/>
        </authorList>
    </citation>
    <scope>NUCLEOTIDE SEQUENCE [LARGE SCALE GENOMIC DNA]</scope>
    <source>
        <strain evidence="13 14">JCM 11561</strain>
    </source>
</reference>
<comment type="catalytic activity">
    <reaction evidence="11">
        <text>L-threonyl-[protein] + FAD = FMN-L-threonyl-[protein] + AMP + H(+)</text>
        <dbReference type="Rhea" id="RHEA:36847"/>
        <dbReference type="Rhea" id="RHEA-COMP:11060"/>
        <dbReference type="Rhea" id="RHEA-COMP:11061"/>
        <dbReference type="ChEBI" id="CHEBI:15378"/>
        <dbReference type="ChEBI" id="CHEBI:30013"/>
        <dbReference type="ChEBI" id="CHEBI:57692"/>
        <dbReference type="ChEBI" id="CHEBI:74257"/>
        <dbReference type="ChEBI" id="CHEBI:456215"/>
        <dbReference type="EC" id="2.7.1.180"/>
    </reaction>
</comment>
<keyword evidence="8" id="KW-0274">FAD</keyword>
<evidence type="ECO:0000256" key="8">
    <source>
        <dbReference type="ARBA" id="ARBA00022827"/>
    </source>
</evidence>
<dbReference type="PANTHER" id="PTHR30040:SF2">
    <property type="entry name" value="FAD:PROTEIN FMN TRANSFERASE"/>
    <property type="match status" value="1"/>
</dbReference>
<comment type="similarity">
    <text evidence="2">Belongs to the ApbE family.</text>
</comment>
<organism evidence="13 14">
    <name type="scientific">Shewanella schlegeliana</name>
    <dbReference type="NCBI Taxonomy" id="190308"/>
    <lineage>
        <taxon>Bacteria</taxon>
        <taxon>Pseudomonadati</taxon>
        <taxon>Pseudomonadota</taxon>
        <taxon>Gammaproteobacteria</taxon>
        <taxon>Alteromonadales</taxon>
        <taxon>Shewanellaceae</taxon>
        <taxon>Shewanella</taxon>
    </lineage>
</organism>
<name>A0ABS1SZK5_9GAMM</name>
<evidence type="ECO:0000313" key="14">
    <source>
        <dbReference type="Proteomes" id="UP000604898"/>
    </source>
</evidence>
<evidence type="ECO:0000256" key="2">
    <source>
        <dbReference type="ARBA" id="ARBA00008282"/>
    </source>
</evidence>
<evidence type="ECO:0000256" key="12">
    <source>
        <dbReference type="SAM" id="SignalP"/>
    </source>
</evidence>
<dbReference type="SUPFAM" id="SSF143631">
    <property type="entry name" value="ApbE-like"/>
    <property type="match status" value="1"/>
</dbReference>
<feature type="chain" id="PRO_5046230615" description="FAD:protein FMN transferase" evidence="12">
    <location>
        <begin position="20"/>
        <end position="406"/>
    </location>
</feature>
<proteinExistence type="inferred from homology"/>
<comment type="caution">
    <text evidence="13">The sequence shown here is derived from an EMBL/GenBank/DDBJ whole genome shotgun (WGS) entry which is preliminary data.</text>
</comment>
<dbReference type="InterPro" id="IPR003374">
    <property type="entry name" value="ApbE-like_sf"/>
</dbReference>
<keyword evidence="12" id="KW-0732">Signal</keyword>
<dbReference type="Proteomes" id="UP000604898">
    <property type="component" value="Unassembled WGS sequence"/>
</dbReference>
<evidence type="ECO:0000256" key="10">
    <source>
        <dbReference type="ARBA" id="ARBA00031306"/>
    </source>
</evidence>
<keyword evidence="7" id="KW-0479">Metal-binding</keyword>
<evidence type="ECO:0000256" key="9">
    <source>
        <dbReference type="ARBA" id="ARBA00022842"/>
    </source>
</evidence>